<gene>
    <name evidence="1" type="ORF">SAMN04488494_2144</name>
</gene>
<dbReference type="Proteomes" id="UP000184280">
    <property type="component" value="Unassembled WGS sequence"/>
</dbReference>
<evidence type="ECO:0000313" key="1">
    <source>
        <dbReference type="EMBL" id="SHM55401.1"/>
    </source>
</evidence>
<dbReference type="AlphaFoldDB" id="A0A1M7JR51"/>
<name>A0A1M7JR51_XYLRU</name>
<dbReference type="OrthoDB" id="9963983at2"/>
<evidence type="ECO:0000313" key="2">
    <source>
        <dbReference type="Proteomes" id="UP000184280"/>
    </source>
</evidence>
<dbReference type="EMBL" id="FRCJ01000004">
    <property type="protein sequence ID" value="SHM55401.1"/>
    <property type="molecule type" value="Genomic_DNA"/>
</dbReference>
<protein>
    <submittedName>
        <fullName evidence="1">Uncharacterized protein</fullName>
    </submittedName>
</protein>
<accession>A0A1M7JR51</accession>
<organism evidence="1 2">
    <name type="scientific">Xylanibacter ruminicola</name>
    <name type="common">Prevotella ruminicola</name>
    <dbReference type="NCBI Taxonomy" id="839"/>
    <lineage>
        <taxon>Bacteria</taxon>
        <taxon>Pseudomonadati</taxon>
        <taxon>Bacteroidota</taxon>
        <taxon>Bacteroidia</taxon>
        <taxon>Bacteroidales</taxon>
        <taxon>Prevotellaceae</taxon>
        <taxon>Xylanibacter</taxon>
    </lineage>
</organism>
<dbReference type="RefSeq" id="WP_073045262.1">
    <property type="nucleotide sequence ID" value="NZ_FOLF01000007.1"/>
</dbReference>
<proteinExistence type="predicted"/>
<reference evidence="1 2" key="1">
    <citation type="submission" date="2016-11" db="EMBL/GenBank/DDBJ databases">
        <authorList>
            <person name="Jaros S."/>
            <person name="Januszkiewicz K."/>
            <person name="Wedrychowicz H."/>
        </authorList>
    </citation>
    <scope>NUCLEOTIDE SEQUENCE [LARGE SCALE GENOMIC DNA]</scope>
    <source>
        <strain evidence="1 2">BPI-34</strain>
    </source>
</reference>
<sequence length="131" mass="15227">MKYKFQVVIPLTYSDKNIEVEADFTDEEATQIKEVIANNAERADESLLPLLSDEAPELYDKFWDAICRPIFLELLIDGMNNYGNDIKLDEDDIEDYREADFDKVFAMYGNSIEIDPFNDCKCQIPAEWLPK</sequence>